<proteinExistence type="predicted"/>
<evidence type="ECO:0000313" key="2">
    <source>
        <dbReference type="EMBL" id="CUI25658.1"/>
    </source>
</evidence>
<name>A0A0K8K640_9ACTN</name>
<gene>
    <name evidence="2" type="primary">txtAB</name>
</gene>
<feature type="region of interest" description="Disordered" evidence="1">
    <location>
        <begin position="1"/>
        <end position="104"/>
    </location>
</feature>
<protein>
    <submittedName>
        <fullName evidence="2">Thaxtomin</fullName>
    </submittedName>
</protein>
<dbReference type="AlphaFoldDB" id="A0A0K8K640"/>
<reference evidence="2" key="1">
    <citation type="submission" date="2015-08" db="EMBL/GenBank/DDBJ databases">
        <title>Characterization of pathogenic Streptomyces species isolated from diseased potatoes in Spain.</title>
        <authorList>
            <person name="Sarwar A."/>
            <person name="Osorio C.R."/>
            <person name="Cabaleiro C."/>
            <person name="Latif Z."/>
        </authorList>
    </citation>
    <scope>NUCLEOTIDE SEQUENCE</scope>
</reference>
<keyword evidence="2" id="KW-0934">Plastid</keyword>
<feature type="non-terminal residue" evidence="2">
    <location>
        <position position="118"/>
    </location>
</feature>
<accession>A0A0K8K640</accession>
<dbReference type="EMBL" id="LN880525">
    <property type="protein sequence ID" value="CUI25658.1"/>
    <property type="molecule type" value="Genomic_DNA"/>
</dbReference>
<feature type="non-terminal residue" evidence="2">
    <location>
        <position position="1"/>
    </location>
</feature>
<evidence type="ECO:0000256" key="1">
    <source>
        <dbReference type="SAM" id="MobiDB-lite"/>
    </source>
</evidence>
<feature type="compositionally biased region" description="Basic and acidic residues" evidence="1">
    <location>
        <begin position="36"/>
        <end position="49"/>
    </location>
</feature>
<geneLocation type="organellar chromatophore" evidence="2"/>
<organism evidence="2">
    <name type="scientific">Streptomyces turgidiscabies</name>
    <dbReference type="NCBI Taxonomy" id="85558"/>
    <lineage>
        <taxon>Bacteria</taxon>
        <taxon>Bacillati</taxon>
        <taxon>Actinomycetota</taxon>
        <taxon>Actinomycetes</taxon>
        <taxon>Kitasatosporales</taxon>
        <taxon>Streptomycetaceae</taxon>
        <taxon>Streptomyces</taxon>
    </lineage>
</organism>
<sequence length="118" mass="13089">RPAWPHSRSRPTTRERIRPLSGAVDRGAPGLHRRQRDAAQPHPVPERAAARRHGRPDRPAVRSRAVPVAEGSGPPRPRPPTAVNPRASPSDPIICESTRTPPPPFPFPYLFLFVGWVE</sequence>